<dbReference type="GO" id="GO:0042364">
    <property type="term" value="P:water-soluble vitamin biosynthetic process"/>
    <property type="evidence" value="ECO:0007669"/>
    <property type="project" value="UniProtKB-ARBA"/>
</dbReference>
<dbReference type="SFLD" id="SFLDS00029">
    <property type="entry name" value="Radical_SAM"/>
    <property type="match status" value="1"/>
</dbReference>
<organism evidence="9 10">
    <name type="scientific">Thiobaca trueperi</name>
    <dbReference type="NCBI Taxonomy" id="127458"/>
    <lineage>
        <taxon>Bacteria</taxon>
        <taxon>Pseudomonadati</taxon>
        <taxon>Pseudomonadota</taxon>
        <taxon>Gammaproteobacteria</taxon>
        <taxon>Chromatiales</taxon>
        <taxon>Chromatiaceae</taxon>
        <taxon>Thiobaca</taxon>
    </lineage>
</organism>
<dbReference type="InterPro" id="IPR007197">
    <property type="entry name" value="rSAM"/>
</dbReference>
<sequence length="494" mass="54281">MTTPAHADSGPSSFGSSRIDTGADTSWLNAGDIQAALADNRCEDAGLVREILAKARELKGLATRDVAALIQIQDPALLDELFASARWAKEAIYGRRIVLFAPLYISNFCGNSCTYCAFSKENTTLKRRALTIDEIKHEAEVLIDQGHKRLLLVAGESYPNGLKYVLDALEAIYALRLGNGEIRRINVNLAPLSVDEFRQLHEIGIGTYQIFQETYQRDVYAAAHLGGKKRDMDWRLTAPDRAMQAGIDDIGLGVLFGLGDWRFDVLALMNHAAHLEATYGAGCHTISVPRIEPAHGSDFSRSPLNPVSDADFKKLVAILRLAVPYTGLIMSTRETARMRRETYALGVSQISAGSRTNPGGYAAHAETVALPDEDGREDFDASQFSLGDHRPLDVVVRELAELGYTPSFCTACYRNGRTGEDFMHWAKTADIKQKCGPNSVGTFMEYLLDYGQPETVRAGEAAIARDLAEMGDAERRVSTVILDRIRAGKRDVFC</sequence>
<evidence type="ECO:0000259" key="8">
    <source>
        <dbReference type="PROSITE" id="PS51918"/>
    </source>
</evidence>
<dbReference type="InterPro" id="IPR034428">
    <property type="entry name" value="ThiH/NoCL/HydG-like"/>
</dbReference>
<evidence type="ECO:0000256" key="6">
    <source>
        <dbReference type="ARBA" id="ARBA00023014"/>
    </source>
</evidence>
<evidence type="ECO:0000256" key="7">
    <source>
        <dbReference type="ARBA" id="ARBA00034078"/>
    </source>
</evidence>
<dbReference type="SMART" id="SM00729">
    <property type="entry name" value="Elp3"/>
    <property type="match status" value="1"/>
</dbReference>
<dbReference type="Proteomes" id="UP000295717">
    <property type="component" value="Unassembled WGS sequence"/>
</dbReference>
<evidence type="ECO:0000256" key="5">
    <source>
        <dbReference type="ARBA" id="ARBA00023004"/>
    </source>
</evidence>
<dbReference type="AlphaFoldDB" id="A0A4R3MUG9"/>
<dbReference type="OrthoDB" id="9801120at2"/>
<dbReference type="SFLD" id="SFLDG01081">
    <property type="entry name" value="cleavage_of_the_Ca-Cb_bond_in"/>
    <property type="match status" value="1"/>
</dbReference>
<dbReference type="GO" id="GO:0003824">
    <property type="term" value="F:catalytic activity"/>
    <property type="evidence" value="ECO:0007669"/>
    <property type="project" value="InterPro"/>
</dbReference>
<dbReference type="Pfam" id="PF04055">
    <property type="entry name" value="Radical_SAM"/>
    <property type="match status" value="1"/>
</dbReference>
<dbReference type="SFLD" id="SFLDF00319">
    <property type="entry name" value="Fe_hydrogenase_maturase_(HydG"/>
    <property type="match status" value="1"/>
</dbReference>
<dbReference type="GO" id="GO:0051539">
    <property type="term" value="F:4 iron, 4 sulfur cluster binding"/>
    <property type="evidence" value="ECO:0007669"/>
    <property type="project" value="UniProtKB-KW"/>
</dbReference>
<feature type="domain" description="Radical SAM core" evidence="8">
    <location>
        <begin position="95"/>
        <end position="333"/>
    </location>
</feature>
<evidence type="ECO:0000256" key="2">
    <source>
        <dbReference type="ARBA" id="ARBA00022485"/>
    </source>
</evidence>
<dbReference type="InterPro" id="IPR010722">
    <property type="entry name" value="BATS_dom"/>
</dbReference>
<keyword evidence="4" id="KW-0479">Metal-binding</keyword>
<dbReference type="SFLD" id="SFLDG01060">
    <property type="entry name" value="BATS_domain_containing"/>
    <property type="match status" value="1"/>
</dbReference>
<comment type="cofactor">
    <cofactor evidence="7">
        <name>[2Fe-2S] cluster</name>
        <dbReference type="ChEBI" id="CHEBI:190135"/>
    </cofactor>
</comment>
<dbReference type="SUPFAM" id="SSF102114">
    <property type="entry name" value="Radical SAM enzymes"/>
    <property type="match status" value="1"/>
</dbReference>
<dbReference type="InterPro" id="IPR024007">
    <property type="entry name" value="FeFe-hyd_mat_HydG"/>
</dbReference>
<evidence type="ECO:0000313" key="9">
    <source>
        <dbReference type="EMBL" id="TCT18961.1"/>
    </source>
</evidence>
<dbReference type="PANTHER" id="PTHR43583:SF2">
    <property type="entry name" value="THIAZOLE BIOSYNTHESIS PROTEIN"/>
    <property type="match status" value="1"/>
</dbReference>
<dbReference type="InterPro" id="IPR058240">
    <property type="entry name" value="rSAM_sf"/>
</dbReference>
<accession>A0A4R3MUG9</accession>
<comment type="caution">
    <text evidence="9">The sequence shown here is derived from an EMBL/GenBank/DDBJ whole genome shotgun (WGS) entry which is preliminary data.</text>
</comment>
<reference evidence="9 10" key="1">
    <citation type="submission" date="2019-03" db="EMBL/GenBank/DDBJ databases">
        <title>Genomic Encyclopedia of Type Strains, Phase IV (KMG-IV): sequencing the most valuable type-strain genomes for metagenomic binning, comparative biology and taxonomic classification.</title>
        <authorList>
            <person name="Goeker M."/>
        </authorList>
    </citation>
    <scope>NUCLEOTIDE SEQUENCE [LARGE SCALE GENOMIC DNA]</scope>
    <source>
        <strain evidence="9 10">DSM 13587</strain>
    </source>
</reference>
<evidence type="ECO:0000313" key="10">
    <source>
        <dbReference type="Proteomes" id="UP000295717"/>
    </source>
</evidence>
<dbReference type="RefSeq" id="WP_132978324.1">
    <property type="nucleotide sequence ID" value="NZ_SMAO01000010.1"/>
</dbReference>
<dbReference type="Pfam" id="PF06968">
    <property type="entry name" value="BATS"/>
    <property type="match status" value="1"/>
</dbReference>
<proteinExistence type="predicted"/>
<gene>
    <name evidence="9" type="ORF">EDC35_1108</name>
</gene>
<dbReference type="NCBIfam" id="TIGR03955">
    <property type="entry name" value="rSAM_HydG"/>
    <property type="match status" value="1"/>
</dbReference>
<evidence type="ECO:0000256" key="3">
    <source>
        <dbReference type="ARBA" id="ARBA00022691"/>
    </source>
</evidence>
<keyword evidence="5" id="KW-0408">Iron</keyword>
<dbReference type="PANTHER" id="PTHR43583">
    <property type="entry name" value="2-IMINOACETATE SYNTHASE"/>
    <property type="match status" value="1"/>
</dbReference>
<dbReference type="InterPro" id="IPR013785">
    <property type="entry name" value="Aldolase_TIM"/>
</dbReference>
<keyword evidence="3" id="KW-0949">S-adenosyl-L-methionine</keyword>
<dbReference type="SMART" id="SM00876">
    <property type="entry name" value="BATS"/>
    <property type="match status" value="1"/>
</dbReference>
<evidence type="ECO:0000256" key="1">
    <source>
        <dbReference type="ARBA" id="ARBA00001966"/>
    </source>
</evidence>
<dbReference type="GO" id="GO:0046872">
    <property type="term" value="F:metal ion binding"/>
    <property type="evidence" value="ECO:0007669"/>
    <property type="project" value="UniProtKB-KW"/>
</dbReference>
<evidence type="ECO:0000256" key="4">
    <source>
        <dbReference type="ARBA" id="ARBA00022723"/>
    </source>
</evidence>
<keyword evidence="6" id="KW-0411">Iron-sulfur</keyword>
<dbReference type="Gene3D" id="3.20.20.70">
    <property type="entry name" value="Aldolase class I"/>
    <property type="match status" value="1"/>
</dbReference>
<keyword evidence="2" id="KW-0004">4Fe-4S</keyword>
<protein>
    <submittedName>
        <fullName evidence="9">Iron-only hydrogenase maturation protein HydG</fullName>
    </submittedName>
</protein>
<dbReference type="GO" id="GO:0044272">
    <property type="term" value="P:sulfur compound biosynthetic process"/>
    <property type="evidence" value="ECO:0007669"/>
    <property type="project" value="UniProtKB-ARBA"/>
</dbReference>
<keyword evidence="10" id="KW-1185">Reference proteome</keyword>
<comment type="cofactor">
    <cofactor evidence="1">
        <name>[4Fe-4S] cluster</name>
        <dbReference type="ChEBI" id="CHEBI:49883"/>
    </cofactor>
</comment>
<name>A0A4R3MUG9_9GAMM</name>
<dbReference type="CDD" id="cd01335">
    <property type="entry name" value="Radical_SAM"/>
    <property type="match status" value="1"/>
</dbReference>
<dbReference type="EMBL" id="SMAO01000010">
    <property type="protein sequence ID" value="TCT18961.1"/>
    <property type="molecule type" value="Genomic_DNA"/>
</dbReference>
<dbReference type="InterPro" id="IPR006638">
    <property type="entry name" value="Elp3/MiaA/NifB-like_rSAM"/>
</dbReference>
<dbReference type="PROSITE" id="PS51918">
    <property type="entry name" value="RADICAL_SAM"/>
    <property type="match status" value="1"/>
</dbReference>